<comment type="caution">
    <text evidence="2">The sequence shown here is derived from an EMBL/GenBank/DDBJ whole genome shotgun (WGS) entry which is preliminary data.</text>
</comment>
<dbReference type="Proteomes" id="UP000262379">
    <property type="component" value="Unassembled WGS sequence"/>
</dbReference>
<dbReference type="Gene3D" id="2.60.120.200">
    <property type="match status" value="1"/>
</dbReference>
<feature type="chain" id="PRO_5016884857" description="Polysaccharide lyase family 7 protein" evidence="1">
    <location>
        <begin position="25"/>
        <end position="318"/>
    </location>
</feature>
<organism evidence="2 3">
    <name type="scientific">Mesorhizobium denitrificans</name>
    <dbReference type="NCBI Taxonomy" id="2294114"/>
    <lineage>
        <taxon>Bacteria</taxon>
        <taxon>Pseudomonadati</taxon>
        <taxon>Pseudomonadota</taxon>
        <taxon>Alphaproteobacteria</taxon>
        <taxon>Hyphomicrobiales</taxon>
        <taxon>Phyllobacteriaceae</taxon>
        <taxon>Mesorhizobium</taxon>
    </lineage>
</organism>
<feature type="signal peptide" evidence="1">
    <location>
        <begin position="1"/>
        <end position="24"/>
    </location>
</feature>
<reference evidence="3" key="1">
    <citation type="submission" date="2018-08" db="EMBL/GenBank/DDBJ databases">
        <authorList>
            <person name="Im W.T."/>
        </authorList>
    </citation>
    <scope>NUCLEOTIDE SEQUENCE [LARGE SCALE GENOMIC DNA]</scope>
    <source>
        <strain evidence="3">LA-28</strain>
    </source>
</reference>
<gene>
    <name evidence="2" type="ORF">DY251_19885</name>
</gene>
<evidence type="ECO:0000313" key="3">
    <source>
        <dbReference type="Proteomes" id="UP000262379"/>
    </source>
</evidence>
<name>A0A371X3Z7_9HYPH</name>
<sequence>MINGARAKLLALAIAGLTSLPAAAQSTKLTDGFEGTDFAPEGGLYYRENAEQKAGSVEFQHDVVYEGKGALKLSVKAMCAVDDERCSERAEIWEKTDLRVPYDQGVWHGFAVKLADPIPADDHRYLIAQWKREINPGAEGDFSPFLALRLLNGKLHVTVETNYRPGLEGAKPSGPGACAPKGVPVWLRPDTNQMRALVTADPNWKPEDGELYADCTDKITVVQHNPLPTPDSGWIDFVVYSHPGPEGDGRIELFANGKAITTITGMIGHNDRDLGKNQYFKFGPYRAGHSNDWTVYYDKFRRSPDCADVLAGGACPQF</sequence>
<dbReference type="EMBL" id="QURN01000021">
    <property type="protein sequence ID" value="RFC63947.1"/>
    <property type="molecule type" value="Genomic_DNA"/>
</dbReference>
<dbReference type="InterPro" id="IPR025975">
    <property type="entry name" value="Polysacc_lyase"/>
</dbReference>
<keyword evidence="3" id="KW-1185">Reference proteome</keyword>
<keyword evidence="1" id="KW-0732">Signal</keyword>
<dbReference type="Pfam" id="PF14099">
    <property type="entry name" value="Polysacc_lyase"/>
    <property type="match status" value="1"/>
</dbReference>
<protein>
    <recommendedName>
        <fullName evidence="4">Polysaccharide lyase family 7 protein</fullName>
    </recommendedName>
</protein>
<evidence type="ECO:0000313" key="2">
    <source>
        <dbReference type="EMBL" id="RFC63947.1"/>
    </source>
</evidence>
<evidence type="ECO:0000256" key="1">
    <source>
        <dbReference type="SAM" id="SignalP"/>
    </source>
</evidence>
<evidence type="ECO:0008006" key="4">
    <source>
        <dbReference type="Google" id="ProtNLM"/>
    </source>
</evidence>
<proteinExistence type="predicted"/>
<accession>A0A371X3Z7</accession>
<dbReference type="RefSeq" id="WP_116625648.1">
    <property type="nucleotide sequence ID" value="NZ_QURN01000021.1"/>
</dbReference>
<dbReference type="AlphaFoldDB" id="A0A371X3Z7"/>